<sequence length="226" mass="25806">MNKINLILLFAFIFSKGLSQNNGLIYPDFIGETLESIHNNLQWKVLVKATGDLNDDHLIDYALVLESKDSILEKRCPSCKLSKQKPRIILVLINENNTAKVMVQNNKFIARGDEGGMSPYIEPELLIENNLLTIFYQFTRSNQSYVFEFNKSDFIIKSAKSVGVHAASGNFSCDLYDFKANIITCTTGHISNDMENTKLIEIKTKPKKLSEFGEMYEWEVVENKYL</sequence>
<name>A0A2K1DYG6_9FLAO</name>
<proteinExistence type="predicted"/>
<protein>
    <submittedName>
        <fullName evidence="1">Uncharacterized protein</fullName>
    </submittedName>
</protein>
<dbReference type="EMBL" id="POWF01000004">
    <property type="protein sequence ID" value="PNQ73066.1"/>
    <property type="molecule type" value="Genomic_DNA"/>
</dbReference>
<dbReference type="RefSeq" id="WP_103052105.1">
    <property type="nucleotide sequence ID" value="NZ_POWF01000004.1"/>
</dbReference>
<comment type="caution">
    <text evidence="1">The sequence shown here is derived from an EMBL/GenBank/DDBJ whole genome shotgun (WGS) entry which is preliminary data.</text>
</comment>
<dbReference type="OrthoDB" id="86940at2"/>
<gene>
    <name evidence="1" type="ORF">C1T31_08715</name>
</gene>
<evidence type="ECO:0000313" key="1">
    <source>
        <dbReference type="EMBL" id="PNQ73066.1"/>
    </source>
</evidence>
<keyword evidence="2" id="KW-1185">Reference proteome</keyword>
<reference evidence="1 2" key="1">
    <citation type="submission" date="2018-01" db="EMBL/GenBank/DDBJ databases">
        <title>The draft genome of Hanstruepera neustonica JCM19743.</title>
        <authorList>
            <person name="He R.-H."/>
            <person name="Du Z.-J."/>
        </authorList>
    </citation>
    <scope>NUCLEOTIDE SEQUENCE [LARGE SCALE GENOMIC DNA]</scope>
    <source>
        <strain evidence="1 2">JCM19743</strain>
    </source>
</reference>
<accession>A0A2K1DYG6</accession>
<dbReference type="AlphaFoldDB" id="A0A2K1DYG6"/>
<organism evidence="1 2">
    <name type="scientific">Hanstruepera neustonica</name>
    <dbReference type="NCBI Taxonomy" id="1445657"/>
    <lineage>
        <taxon>Bacteria</taxon>
        <taxon>Pseudomonadati</taxon>
        <taxon>Bacteroidota</taxon>
        <taxon>Flavobacteriia</taxon>
        <taxon>Flavobacteriales</taxon>
        <taxon>Flavobacteriaceae</taxon>
        <taxon>Hanstruepera</taxon>
    </lineage>
</organism>
<evidence type="ECO:0000313" key="2">
    <source>
        <dbReference type="Proteomes" id="UP000236641"/>
    </source>
</evidence>
<dbReference type="Proteomes" id="UP000236641">
    <property type="component" value="Unassembled WGS sequence"/>
</dbReference>